<accession>A0A091D7T0</accession>
<name>A0A091D7T0_FUKDA</name>
<evidence type="ECO:0000313" key="3">
    <source>
        <dbReference type="Proteomes" id="UP000028990"/>
    </source>
</evidence>
<feature type="compositionally biased region" description="Polar residues" evidence="1">
    <location>
        <begin position="11"/>
        <end position="21"/>
    </location>
</feature>
<sequence>MPMKKTKREMTQQFHPESAQETLKHFQCITDPVCVPDLNSFSAIRLQQKIKTTQGDAAVKKEEEEEEEEKEEREGEGEGEEEEEEEEEKGEEGEEGEGDGDGE</sequence>
<protein>
    <submittedName>
        <fullName evidence="2">Uncharacterized protein</fullName>
    </submittedName>
</protein>
<proteinExistence type="predicted"/>
<feature type="region of interest" description="Disordered" evidence="1">
    <location>
        <begin position="1"/>
        <end position="21"/>
    </location>
</feature>
<dbReference type="AlphaFoldDB" id="A0A091D7T0"/>
<feature type="region of interest" description="Disordered" evidence="1">
    <location>
        <begin position="48"/>
        <end position="103"/>
    </location>
</feature>
<evidence type="ECO:0000256" key="1">
    <source>
        <dbReference type="SAM" id="MobiDB-lite"/>
    </source>
</evidence>
<organism evidence="2 3">
    <name type="scientific">Fukomys damarensis</name>
    <name type="common">Damaraland mole rat</name>
    <name type="synonym">Cryptomys damarensis</name>
    <dbReference type="NCBI Taxonomy" id="885580"/>
    <lineage>
        <taxon>Eukaryota</taxon>
        <taxon>Metazoa</taxon>
        <taxon>Chordata</taxon>
        <taxon>Craniata</taxon>
        <taxon>Vertebrata</taxon>
        <taxon>Euteleostomi</taxon>
        <taxon>Mammalia</taxon>
        <taxon>Eutheria</taxon>
        <taxon>Euarchontoglires</taxon>
        <taxon>Glires</taxon>
        <taxon>Rodentia</taxon>
        <taxon>Hystricomorpha</taxon>
        <taxon>Bathyergidae</taxon>
        <taxon>Fukomys</taxon>
    </lineage>
</organism>
<keyword evidence="3" id="KW-1185">Reference proteome</keyword>
<feature type="compositionally biased region" description="Acidic residues" evidence="1">
    <location>
        <begin position="63"/>
        <end position="103"/>
    </location>
</feature>
<gene>
    <name evidence="2" type="ORF">H920_19805</name>
</gene>
<dbReference type="EMBL" id="KN125302">
    <property type="protein sequence ID" value="KFO18901.1"/>
    <property type="molecule type" value="Genomic_DNA"/>
</dbReference>
<reference evidence="2 3" key="1">
    <citation type="submission" date="2013-11" db="EMBL/GenBank/DDBJ databases">
        <title>The Damaraland mole rat (Fukomys damarensis) genome and evolution of African mole rats.</title>
        <authorList>
            <person name="Gladyshev V.N."/>
            <person name="Fang X."/>
        </authorList>
    </citation>
    <scope>NUCLEOTIDE SEQUENCE [LARGE SCALE GENOMIC DNA]</scope>
    <source>
        <tissue evidence="2">Liver</tissue>
    </source>
</reference>
<dbReference type="Proteomes" id="UP000028990">
    <property type="component" value="Unassembled WGS sequence"/>
</dbReference>
<evidence type="ECO:0000313" key="2">
    <source>
        <dbReference type="EMBL" id="KFO18901.1"/>
    </source>
</evidence>